<evidence type="ECO:0000313" key="3">
    <source>
        <dbReference type="Proteomes" id="UP001157974"/>
    </source>
</evidence>
<dbReference type="PROSITE" id="PS51257">
    <property type="entry name" value="PROKAR_LIPOPROTEIN"/>
    <property type="match status" value="1"/>
</dbReference>
<proteinExistence type="predicted"/>
<dbReference type="Proteomes" id="UP001157974">
    <property type="component" value="Unassembled WGS sequence"/>
</dbReference>
<evidence type="ECO:0000256" key="1">
    <source>
        <dbReference type="SAM" id="SignalP"/>
    </source>
</evidence>
<feature type="chain" id="PRO_5043787644" evidence="1">
    <location>
        <begin position="24"/>
        <end position="840"/>
    </location>
</feature>
<feature type="signal peptide" evidence="1">
    <location>
        <begin position="1"/>
        <end position="23"/>
    </location>
</feature>
<accession>A0AAV8UVM3</accession>
<keyword evidence="3" id="KW-1185">Reference proteome</keyword>
<dbReference type="EMBL" id="JAMWBK010000004">
    <property type="protein sequence ID" value="KAJ8905566.1"/>
    <property type="molecule type" value="Genomic_DNA"/>
</dbReference>
<comment type="caution">
    <text evidence="2">The sequence shown here is derived from an EMBL/GenBank/DDBJ whole genome shotgun (WGS) entry which is preliminary data.</text>
</comment>
<sequence length="840" mass="91018">MTMKVQFGFILCGLIVLVGTACANTCAERLGENETLFVGLNRYMLQDEKGRLRGKVWLRMVEREPSPGNFTNCFRLEFRTFGMFTLKRIRGGIFQRADLIPGGNERFTMVRGFGSPKTRKKLQICLKDIPADGPCCGNTMVMVADANMANRNGKVVRTKIVDTKCSVTVPIPDVDFQACPVQLQCKDKDPPQPPRQCSMSYAKLNELSARPVDDKIYVEAVVAPGLPSGSEADTFKLAVYSLNGARDQARFAFSTNSSDVEFETAPGGEFSLMAFKDVQLNGNRFQFGYAIAVLQALSGVVTDFVSLMGSPVALDGPAMGLTAAFLNVSIIAEPVIPETFGRISSTQCGLCKSLNETSRTEWVPMARTELSLNVLQFFKAEVECLVHVDAIGTCGGTSFSRINELGQKRGSFNPFVEVALPPGEDEGQAAAAFSVALYAPMPGNPSSVRFFSGVDNKTNGGTVDSAKLDDGVFLSFSPDVMQIQGDVSQVFFGAVALLRFGEVVDFISIGGEKTAVDGPAKDMLGLSVGPPVNTISGPATRMSLPWADTSRLENCEACSSVRQSSAEPVGLCRVGATRCGLCSSSSKRTETYFYGPSTELDLNPYQFFETFPDSMNCSVPFNQDVGPCDPTFVKINEVGRLSGDIFLEAVVEPRISDTQAKKEYGVAVYLDVQGQGLRFFSLVFHGRFGLVETAEVETGTFISFTNFLFINSDLLDFINTSKFSIGLILLRRGIRIDSVILRFPGAAPGNFIGGPFEGPGFGSELDLGGQGLPAEGTSVGRTGSIQCSSCTTQDAEDEWERNTATKLVLNVDQAYTVSTQCLLDDSSYYYDTNRTLYYYG</sequence>
<name>A0AAV8UVM3_9RHOD</name>
<reference evidence="2 3" key="1">
    <citation type="journal article" date="2023" name="Nat. Commun.">
        <title>Origin of minicircular mitochondrial genomes in red algae.</title>
        <authorList>
            <person name="Lee Y."/>
            <person name="Cho C.H."/>
            <person name="Lee Y.M."/>
            <person name="Park S.I."/>
            <person name="Yang J.H."/>
            <person name="West J.A."/>
            <person name="Bhattacharya D."/>
            <person name="Yoon H.S."/>
        </authorList>
    </citation>
    <scope>NUCLEOTIDE SEQUENCE [LARGE SCALE GENOMIC DNA]</scope>
    <source>
        <strain evidence="2 3">CCMP1338</strain>
        <tissue evidence="2">Whole cell</tissue>
    </source>
</reference>
<dbReference type="AlphaFoldDB" id="A0AAV8UVM3"/>
<keyword evidence="1" id="KW-0732">Signal</keyword>
<organism evidence="2 3">
    <name type="scientific">Rhodosorus marinus</name>
    <dbReference type="NCBI Taxonomy" id="101924"/>
    <lineage>
        <taxon>Eukaryota</taxon>
        <taxon>Rhodophyta</taxon>
        <taxon>Stylonematophyceae</taxon>
        <taxon>Stylonematales</taxon>
        <taxon>Stylonemataceae</taxon>
        <taxon>Rhodosorus</taxon>
    </lineage>
</organism>
<protein>
    <submittedName>
        <fullName evidence="2">Uncharacterized protein</fullName>
    </submittedName>
</protein>
<gene>
    <name evidence="2" type="ORF">NDN08_002073</name>
</gene>
<evidence type="ECO:0000313" key="2">
    <source>
        <dbReference type="EMBL" id="KAJ8905566.1"/>
    </source>
</evidence>